<dbReference type="RefSeq" id="WP_310281049.1">
    <property type="nucleotide sequence ID" value="NZ_JAVDWR010000019.1"/>
</dbReference>
<gene>
    <name evidence="3" type="ORF">J2W69_003633</name>
</gene>
<feature type="signal peptide" evidence="2">
    <location>
        <begin position="1"/>
        <end position="37"/>
    </location>
</feature>
<protein>
    <submittedName>
        <fullName evidence="3">Outer membrane PBP1 activator LpoA protein</fullName>
    </submittedName>
</protein>
<keyword evidence="4" id="KW-1185">Reference proteome</keyword>
<dbReference type="EMBL" id="JAVDWR010000019">
    <property type="protein sequence ID" value="MDR7122658.1"/>
    <property type="molecule type" value="Genomic_DNA"/>
</dbReference>
<reference evidence="3 4" key="1">
    <citation type="submission" date="2023-07" db="EMBL/GenBank/DDBJ databases">
        <title>Sorghum-associated microbial communities from plants grown in Nebraska, USA.</title>
        <authorList>
            <person name="Schachtman D."/>
        </authorList>
    </citation>
    <scope>NUCLEOTIDE SEQUENCE [LARGE SCALE GENOMIC DNA]</scope>
    <source>
        <strain evidence="3 4">4138</strain>
    </source>
</reference>
<evidence type="ECO:0000313" key="3">
    <source>
        <dbReference type="EMBL" id="MDR7122658.1"/>
    </source>
</evidence>
<accession>A0ABU1W4M7</accession>
<dbReference type="PANTHER" id="PTHR38038">
    <property type="entry name" value="PENICILLIN-BINDING PROTEIN ACTIVATOR LPOA"/>
    <property type="match status" value="1"/>
</dbReference>
<dbReference type="Proteomes" id="UP001257909">
    <property type="component" value="Unassembled WGS sequence"/>
</dbReference>
<feature type="chain" id="PRO_5045803496" evidence="2">
    <location>
        <begin position="38"/>
        <end position="624"/>
    </location>
</feature>
<keyword evidence="2" id="KW-0732">Signal</keyword>
<dbReference type="Gene3D" id="3.40.50.2300">
    <property type="match status" value="2"/>
</dbReference>
<dbReference type="InterPro" id="IPR007443">
    <property type="entry name" value="LpoA"/>
</dbReference>
<dbReference type="Gene3D" id="1.25.40.650">
    <property type="match status" value="1"/>
</dbReference>
<evidence type="ECO:0000256" key="2">
    <source>
        <dbReference type="SAM" id="SignalP"/>
    </source>
</evidence>
<dbReference type="Pfam" id="PF04348">
    <property type="entry name" value="LppC"/>
    <property type="match status" value="1"/>
</dbReference>
<proteinExistence type="predicted"/>
<name>A0ABU1W4M7_9GAMM</name>
<evidence type="ECO:0000313" key="4">
    <source>
        <dbReference type="Proteomes" id="UP001257909"/>
    </source>
</evidence>
<sequence>MFPSLYLCIVKSSKLKPLILLGSAIALASCSSSPQQAAPVKRTPVVQPAVEAEDEVEIVKIERPLSGADFIEQAGQQQGSEQQWQLLEAAKAHLQQGEIEQALAISRVLAQQATAEVQQANLLPFFQGLIAADNHEDIQKFSSQYSLSSFRAADKTSYLQSLAQYQSSRRESDKAVKTYLQLLALQPKQSAYQSGLWQQLGMLTPDQLQNLSQSGDNTTQGWAQLLQLHQQHLGNRAALTQAISNWQQQYPNLPSLQQLPDEIQQLSAVDAFSPQTIAVLLPFSSNFRQHAEAIQQGILAASANQQARLIFIDSQTDTAALQQQLAAEQVDFVIGPLLREQVDAISQQADWTIPTLFLNGKTDLVQQAADKFYFSLSVEDEAHQMAMLFKQKNYKQPVLMASRNPLSQRMAEQFSRDWKQIAGKEPETYWFADQAGMESTIKQLLETAASEQRIRDISKLAGESVKAEPHSRQDIDAIYLLADPAQTRLLKPYIDVSVAPTKTTVPVYASSRSHQKSAEFTDRRDLLGLTFTEMPWMLSTGQQLEFRQQFEQLFPQQDETLQRLFAMGYDAYHLVYRLKQQQQFPALRYQGLTGNLALSAGGQVQRQLTWGKYSKDGLLTPRTP</sequence>
<comment type="caution">
    <text evidence="3">The sequence shown here is derived from an EMBL/GenBank/DDBJ whole genome shotgun (WGS) entry which is preliminary data.</text>
</comment>
<dbReference type="CDD" id="cd06339">
    <property type="entry name" value="PBP1_YraM_LppC_lipoprotein-like"/>
    <property type="match status" value="1"/>
</dbReference>
<dbReference type="SUPFAM" id="SSF53822">
    <property type="entry name" value="Periplasmic binding protein-like I"/>
    <property type="match status" value="1"/>
</dbReference>
<organism evidence="3 4">
    <name type="scientific">Rheinheimera soli</name>
    <dbReference type="NCBI Taxonomy" id="443616"/>
    <lineage>
        <taxon>Bacteria</taxon>
        <taxon>Pseudomonadati</taxon>
        <taxon>Pseudomonadota</taxon>
        <taxon>Gammaproteobacteria</taxon>
        <taxon>Chromatiales</taxon>
        <taxon>Chromatiaceae</taxon>
        <taxon>Rheinheimera</taxon>
    </lineage>
</organism>
<evidence type="ECO:0000256" key="1">
    <source>
        <dbReference type="ARBA" id="ARBA00023136"/>
    </source>
</evidence>
<dbReference type="PANTHER" id="PTHR38038:SF1">
    <property type="entry name" value="PENICILLIN-BINDING PROTEIN ACTIVATOR LPOA"/>
    <property type="match status" value="1"/>
</dbReference>
<dbReference type="InterPro" id="IPR028082">
    <property type="entry name" value="Peripla_BP_I"/>
</dbReference>
<keyword evidence="1" id="KW-0472">Membrane</keyword>